<dbReference type="Gene3D" id="1.25.40.10">
    <property type="entry name" value="Tetratricopeptide repeat domain"/>
    <property type="match status" value="1"/>
</dbReference>
<dbReference type="InterPro" id="IPR006597">
    <property type="entry name" value="Sel1-like"/>
</dbReference>
<dbReference type="InterPro" id="IPR050767">
    <property type="entry name" value="Sel1_AlgK"/>
</dbReference>
<dbReference type="Pfam" id="PF08238">
    <property type="entry name" value="Sel1"/>
    <property type="match status" value="5"/>
</dbReference>
<dbReference type="EMBL" id="FWXR01000035">
    <property type="protein sequence ID" value="SMD13134.1"/>
    <property type="molecule type" value="Genomic_DNA"/>
</dbReference>
<dbReference type="STRING" id="937218.SAMN06297251_1357"/>
<dbReference type="Proteomes" id="UP000192656">
    <property type="component" value="Unassembled WGS sequence"/>
</dbReference>
<proteinExistence type="predicted"/>
<dbReference type="PANTHER" id="PTHR11102">
    <property type="entry name" value="SEL-1-LIKE PROTEIN"/>
    <property type="match status" value="1"/>
</dbReference>
<protein>
    <submittedName>
        <fullName evidence="1">TPR repeat</fullName>
    </submittedName>
</protein>
<accession>A0A1W2ETU1</accession>
<evidence type="ECO:0000313" key="1">
    <source>
        <dbReference type="EMBL" id="SMD13134.1"/>
    </source>
</evidence>
<dbReference type="SUPFAM" id="SSF81901">
    <property type="entry name" value="HCP-like"/>
    <property type="match status" value="2"/>
</dbReference>
<dbReference type="PANTHER" id="PTHR11102:SF160">
    <property type="entry name" value="ERAD-ASSOCIATED E3 UBIQUITIN-PROTEIN LIGASE COMPONENT HRD3"/>
    <property type="match status" value="1"/>
</dbReference>
<dbReference type="AlphaFoldDB" id="A0A1W2ETU1"/>
<sequence>MPLGGLTSKKSWVRRRLPGLVLSLVILCSPQAPVPFGLVGLGFSQALAAEESPARAFRRWRNRALSGNRLAVREIAKAIVGLGPRHFSEAAALRPLLRREALLGSSASATAYGMMLQYGIGGAKDIRSAPSWYARAARTGNRSASKHAAITFALGWGIRRDEAKALAILRQITPEARAKEMIKIGEALLQPGREEPDVALRWARRAARLETSATVSASRLYERLASMDPNSAPQIREWLEAVASAGNTKAAIALGERLLLTLNPQDRARAARWFFLAAEKGEPRGIPALMSLLVNSNIRDADEANPILRFLEDKAAEGSNIARVSLGEALIFASQGDEDIRKRGETYLEQAARGGDPEAQFKLAMLLLNQPQAEPDPALARAYLSLAAAKGYPLAKGVVGRLGAMPEAEAQAMIETGSRVQ</sequence>
<dbReference type="SMART" id="SM00671">
    <property type="entry name" value="SEL1"/>
    <property type="match status" value="3"/>
</dbReference>
<reference evidence="1 2" key="1">
    <citation type="submission" date="2017-04" db="EMBL/GenBank/DDBJ databases">
        <authorList>
            <person name="Afonso C.L."/>
            <person name="Miller P.J."/>
            <person name="Scott M.A."/>
            <person name="Spackman E."/>
            <person name="Goraichik I."/>
            <person name="Dimitrov K.M."/>
            <person name="Suarez D.L."/>
            <person name="Swayne D.E."/>
        </authorList>
    </citation>
    <scope>NUCLEOTIDE SEQUENCE [LARGE SCALE GENOMIC DNA]</scope>
    <source>
        <strain evidence="1 2">CGMCC 1.10972</strain>
    </source>
</reference>
<name>A0A1W2ETU1_9HYPH</name>
<keyword evidence="2" id="KW-1185">Reference proteome</keyword>
<gene>
    <name evidence="1" type="ORF">SAMN06297251_1357</name>
</gene>
<organism evidence="1 2">
    <name type="scientific">Fulvimarina manganoxydans</name>
    <dbReference type="NCBI Taxonomy" id="937218"/>
    <lineage>
        <taxon>Bacteria</taxon>
        <taxon>Pseudomonadati</taxon>
        <taxon>Pseudomonadota</taxon>
        <taxon>Alphaproteobacteria</taxon>
        <taxon>Hyphomicrobiales</taxon>
        <taxon>Aurantimonadaceae</taxon>
        <taxon>Fulvimarina</taxon>
    </lineage>
</organism>
<dbReference type="InterPro" id="IPR011990">
    <property type="entry name" value="TPR-like_helical_dom_sf"/>
</dbReference>
<evidence type="ECO:0000313" key="2">
    <source>
        <dbReference type="Proteomes" id="UP000192656"/>
    </source>
</evidence>